<reference evidence="2 3" key="1">
    <citation type="submission" date="2017-06" db="EMBL/GenBank/DDBJ databases">
        <title>Novel microbial phyla capable of carbon fixation and sulfur reduction in deep-sea sediments.</title>
        <authorList>
            <person name="Huang J."/>
            <person name="Baker B."/>
            <person name="Wang Y."/>
        </authorList>
    </citation>
    <scope>NUCLEOTIDE SEQUENCE [LARGE SCALE GENOMIC DNA]</scope>
    <source>
        <strain evidence="2">B3_LCP</strain>
    </source>
</reference>
<protein>
    <recommendedName>
        <fullName evidence="1">DUF1858 domain-containing protein</fullName>
    </recommendedName>
</protein>
<evidence type="ECO:0000259" key="1">
    <source>
        <dbReference type="Pfam" id="PF08984"/>
    </source>
</evidence>
<dbReference type="SUPFAM" id="SSF140683">
    <property type="entry name" value="SP0561-like"/>
    <property type="match status" value="1"/>
</dbReference>
<evidence type="ECO:0000313" key="2">
    <source>
        <dbReference type="EMBL" id="TKJ40803.1"/>
    </source>
</evidence>
<dbReference type="InterPro" id="IPR038062">
    <property type="entry name" value="ScdA-like_N_sf"/>
</dbReference>
<accession>A0A532V0R2</accession>
<dbReference type="Proteomes" id="UP000319619">
    <property type="component" value="Unassembled WGS sequence"/>
</dbReference>
<evidence type="ECO:0000313" key="3">
    <source>
        <dbReference type="Proteomes" id="UP000319619"/>
    </source>
</evidence>
<organism evidence="2 3">
    <name type="scientific">candidate division LCP-89 bacterium B3_LCP</name>
    <dbReference type="NCBI Taxonomy" id="2012998"/>
    <lineage>
        <taxon>Bacteria</taxon>
        <taxon>Pseudomonadati</taxon>
        <taxon>Bacteria division LCP-89</taxon>
    </lineage>
</organism>
<dbReference type="InterPro" id="IPR015077">
    <property type="entry name" value="DUF1858"/>
</dbReference>
<dbReference type="AlphaFoldDB" id="A0A532V0R2"/>
<dbReference type="Pfam" id="PF08984">
    <property type="entry name" value="DUF1858"/>
    <property type="match status" value="1"/>
</dbReference>
<feature type="domain" description="DUF1858" evidence="1">
    <location>
        <begin position="16"/>
        <end position="76"/>
    </location>
</feature>
<name>A0A532V0R2_UNCL8</name>
<gene>
    <name evidence="2" type="ORF">CEE37_07515</name>
</gene>
<sequence>MTGRVIDMSTSRSKDITPETRISDLLKNYPELEETLIEMAPAFGKLRNPILRKTIAKVANLRQAAQIGDVPLAKLINTLRTTAGVGEISETEIDEAVKMNDKPAWVDKTKLKETFDARSLIESGGHPLTKVMEDLDKLSDDESYRLITPFLPAPLLDVAKSRGYYIWTESDGEDMFSTYFARMPD</sequence>
<dbReference type="EMBL" id="NJBN01000004">
    <property type="protein sequence ID" value="TKJ40803.1"/>
    <property type="molecule type" value="Genomic_DNA"/>
</dbReference>
<comment type="caution">
    <text evidence="2">The sequence shown here is derived from an EMBL/GenBank/DDBJ whole genome shotgun (WGS) entry which is preliminary data.</text>
</comment>
<proteinExistence type="predicted"/>
<dbReference type="Gene3D" id="1.10.3910.10">
    <property type="entry name" value="SP0561-like"/>
    <property type="match status" value="1"/>
</dbReference>